<protein>
    <recommendedName>
        <fullName evidence="4">Carbohydrate kinase FGGY N-terminal domain-containing protein</fullName>
    </recommendedName>
</protein>
<comment type="similarity">
    <text evidence="1">Belongs to the FGGY kinase family.</text>
</comment>
<evidence type="ECO:0000256" key="2">
    <source>
        <dbReference type="ARBA" id="ARBA00022679"/>
    </source>
</evidence>
<evidence type="ECO:0000313" key="5">
    <source>
        <dbReference type="EMBL" id="OQU80269.1"/>
    </source>
</evidence>
<organism evidence="5 6">
    <name type="scientific">Sorghum bicolor</name>
    <name type="common">Sorghum</name>
    <name type="synonym">Sorghum vulgare</name>
    <dbReference type="NCBI Taxonomy" id="4558"/>
    <lineage>
        <taxon>Eukaryota</taxon>
        <taxon>Viridiplantae</taxon>
        <taxon>Streptophyta</taxon>
        <taxon>Embryophyta</taxon>
        <taxon>Tracheophyta</taxon>
        <taxon>Spermatophyta</taxon>
        <taxon>Magnoliopsida</taxon>
        <taxon>Liliopsida</taxon>
        <taxon>Poales</taxon>
        <taxon>Poaceae</taxon>
        <taxon>PACMAD clade</taxon>
        <taxon>Panicoideae</taxon>
        <taxon>Andropogonodae</taxon>
        <taxon>Andropogoneae</taxon>
        <taxon>Sorghinae</taxon>
        <taxon>Sorghum</taxon>
    </lineage>
</organism>
<name>A0A1Z5R9M7_SORBI</name>
<reference evidence="6" key="2">
    <citation type="journal article" date="2018" name="Plant J.">
        <title>The Sorghum bicolor reference genome: improved assembly, gene annotations, a transcriptome atlas, and signatures of genome organization.</title>
        <authorList>
            <person name="McCormick R.F."/>
            <person name="Truong S.K."/>
            <person name="Sreedasyam A."/>
            <person name="Jenkins J."/>
            <person name="Shu S."/>
            <person name="Sims D."/>
            <person name="Kennedy M."/>
            <person name="Amirebrahimi M."/>
            <person name="Weers B.D."/>
            <person name="McKinley B."/>
            <person name="Mattison A."/>
            <person name="Morishige D.T."/>
            <person name="Grimwood J."/>
            <person name="Schmutz J."/>
            <person name="Mullet J.E."/>
        </authorList>
    </citation>
    <scope>NUCLEOTIDE SEQUENCE [LARGE SCALE GENOMIC DNA]</scope>
    <source>
        <strain evidence="6">cv. BTx623</strain>
    </source>
</reference>
<gene>
    <name evidence="5" type="ORF">SORBI_3007G103000</name>
</gene>
<dbReference type="PANTHER" id="PTHR10196:SF69">
    <property type="entry name" value="GLYCEROL KINASE"/>
    <property type="match status" value="1"/>
</dbReference>
<dbReference type="GO" id="GO:0016301">
    <property type="term" value="F:kinase activity"/>
    <property type="evidence" value="ECO:0007669"/>
    <property type="project" value="UniProtKB-KW"/>
</dbReference>
<proteinExistence type="inferred from homology"/>
<dbReference type="Gramene" id="OQU80269">
    <property type="protein sequence ID" value="OQU80269"/>
    <property type="gene ID" value="SORBI_3007G103000"/>
</dbReference>
<dbReference type="InterPro" id="IPR018484">
    <property type="entry name" value="FGGY_N"/>
</dbReference>
<evidence type="ECO:0000313" key="6">
    <source>
        <dbReference type="Proteomes" id="UP000000768"/>
    </source>
</evidence>
<evidence type="ECO:0000256" key="1">
    <source>
        <dbReference type="ARBA" id="ARBA00009156"/>
    </source>
</evidence>
<feature type="domain" description="Carbohydrate kinase FGGY N-terminal" evidence="4">
    <location>
        <begin position="8"/>
        <end position="71"/>
    </location>
</feature>
<evidence type="ECO:0000259" key="4">
    <source>
        <dbReference type="Pfam" id="PF00370"/>
    </source>
</evidence>
<dbReference type="eggNOG" id="KOG2517">
    <property type="taxonomic scope" value="Eukaryota"/>
</dbReference>
<dbReference type="Proteomes" id="UP000000768">
    <property type="component" value="Chromosome 7"/>
</dbReference>
<sequence>MWSKSIGCPLYNAIVWMDARTSSVCKRLQSELSGGRTHFMETCRLPISTYFSALILLCLMENVDAVKDAVQTGLQCEMTTEMEGSRHKHATWALQSSSSKVDKRIMFHFLLRPREEP</sequence>
<evidence type="ECO:0000256" key="3">
    <source>
        <dbReference type="ARBA" id="ARBA00022777"/>
    </source>
</evidence>
<accession>A0A1Z5R9M7</accession>
<dbReference type="PANTHER" id="PTHR10196">
    <property type="entry name" value="SUGAR KINASE"/>
    <property type="match status" value="1"/>
</dbReference>
<dbReference type="EMBL" id="CM000766">
    <property type="protein sequence ID" value="OQU80269.1"/>
    <property type="molecule type" value="Genomic_DNA"/>
</dbReference>
<dbReference type="Gene3D" id="3.30.420.40">
    <property type="match status" value="1"/>
</dbReference>
<dbReference type="Pfam" id="PF00370">
    <property type="entry name" value="FGGY_N"/>
    <property type="match status" value="1"/>
</dbReference>
<dbReference type="AlphaFoldDB" id="A0A1Z5R9M7"/>
<dbReference type="InterPro" id="IPR043129">
    <property type="entry name" value="ATPase_NBD"/>
</dbReference>
<dbReference type="SUPFAM" id="SSF53067">
    <property type="entry name" value="Actin-like ATPase domain"/>
    <property type="match status" value="1"/>
</dbReference>
<keyword evidence="3" id="KW-0418">Kinase</keyword>
<reference evidence="5 6" key="1">
    <citation type="journal article" date="2009" name="Nature">
        <title>The Sorghum bicolor genome and the diversification of grasses.</title>
        <authorList>
            <person name="Paterson A.H."/>
            <person name="Bowers J.E."/>
            <person name="Bruggmann R."/>
            <person name="Dubchak I."/>
            <person name="Grimwood J."/>
            <person name="Gundlach H."/>
            <person name="Haberer G."/>
            <person name="Hellsten U."/>
            <person name="Mitros T."/>
            <person name="Poliakov A."/>
            <person name="Schmutz J."/>
            <person name="Spannagl M."/>
            <person name="Tang H."/>
            <person name="Wang X."/>
            <person name="Wicker T."/>
            <person name="Bharti A.K."/>
            <person name="Chapman J."/>
            <person name="Feltus F.A."/>
            <person name="Gowik U."/>
            <person name="Grigoriev I.V."/>
            <person name="Lyons E."/>
            <person name="Maher C.A."/>
            <person name="Martis M."/>
            <person name="Narechania A."/>
            <person name="Otillar R.P."/>
            <person name="Penning B.W."/>
            <person name="Salamov A.A."/>
            <person name="Wang Y."/>
            <person name="Zhang L."/>
            <person name="Carpita N.C."/>
            <person name="Freeling M."/>
            <person name="Gingle A.R."/>
            <person name="Hash C.T."/>
            <person name="Keller B."/>
            <person name="Klein P."/>
            <person name="Kresovich S."/>
            <person name="McCann M.C."/>
            <person name="Ming R."/>
            <person name="Peterson D.G."/>
            <person name="Mehboob-ur-Rahman"/>
            <person name="Ware D."/>
            <person name="Westhoff P."/>
            <person name="Mayer K.F."/>
            <person name="Messing J."/>
            <person name="Rokhsar D.S."/>
        </authorList>
    </citation>
    <scope>NUCLEOTIDE SEQUENCE [LARGE SCALE GENOMIC DNA]</scope>
    <source>
        <strain evidence="6">cv. BTx623</strain>
    </source>
</reference>
<dbReference type="STRING" id="4558.A0A1Z5R9M7"/>
<dbReference type="GO" id="GO:0005975">
    <property type="term" value="P:carbohydrate metabolic process"/>
    <property type="evidence" value="ECO:0007669"/>
    <property type="project" value="InterPro"/>
</dbReference>
<keyword evidence="6" id="KW-1185">Reference proteome</keyword>
<keyword evidence="2" id="KW-0808">Transferase</keyword>
<dbReference type="InParanoid" id="A0A1Z5R9M7"/>